<comment type="caution">
    <text evidence="2">The sequence shown here is derived from an EMBL/GenBank/DDBJ whole genome shotgun (WGS) entry which is preliminary data.</text>
</comment>
<evidence type="ECO:0000313" key="4">
    <source>
        <dbReference type="Proteomes" id="UP001240777"/>
    </source>
</evidence>
<organism evidence="2 3">
    <name type="scientific">Helicobacter cappadocius</name>
    <dbReference type="NCBI Taxonomy" id="3063998"/>
    <lineage>
        <taxon>Bacteria</taxon>
        <taxon>Pseudomonadati</taxon>
        <taxon>Campylobacterota</taxon>
        <taxon>Epsilonproteobacteria</taxon>
        <taxon>Campylobacterales</taxon>
        <taxon>Helicobacteraceae</taxon>
        <taxon>Helicobacter</taxon>
    </lineage>
</organism>
<name>A0AA90Q2Q7_9HELI</name>
<dbReference type="Proteomes" id="UP001240777">
    <property type="component" value="Unassembled WGS sequence"/>
</dbReference>
<keyword evidence="4" id="KW-1185">Reference proteome</keyword>
<dbReference type="EMBL" id="JAUYZK010000005">
    <property type="protein sequence ID" value="MDP2539038.1"/>
    <property type="molecule type" value="Genomic_DNA"/>
</dbReference>
<gene>
    <name evidence="1" type="ORF">Q5I04_03475</name>
    <name evidence="2" type="ORF">Q5I06_04525</name>
</gene>
<evidence type="ECO:0000313" key="1">
    <source>
        <dbReference type="EMBL" id="MDO7252972.1"/>
    </source>
</evidence>
<reference evidence="2 4" key="1">
    <citation type="submission" date="2023-07" db="EMBL/GenBank/DDBJ databases">
        <title>Unpublished Manusciprt.</title>
        <authorList>
            <person name="Aydin F."/>
            <person name="Tarhane S."/>
            <person name="Saticioglu I.B."/>
            <person name="Karakaya E."/>
            <person name="Abay S."/>
            <person name="Guran O."/>
            <person name="Bozkurt E."/>
            <person name="Uzum N."/>
            <person name="Olgun K."/>
            <person name="Jablonski D."/>
        </authorList>
    </citation>
    <scope>NUCLEOTIDE SEQUENCE</scope>
    <source>
        <strain evidence="4">faydin-H75</strain>
        <strain evidence="2">Faydin-H76</strain>
    </source>
</reference>
<accession>A0AA90Q2Q7</accession>
<dbReference type="Proteomes" id="UP001177258">
    <property type="component" value="Unassembled WGS sequence"/>
</dbReference>
<dbReference type="AlphaFoldDB" id="A0AA90Q2Q7"/>
<dbReference type="RefSeq" id="WP_305516816.1">
    <property type="nucleotide sequence ID" value="NZ_JAUPEV010000004.1"/>
</dbReference>
<evidence type="ECO:0000313" key="3">
    <source>
        <dbReference type="Proteomes" id="UP001177258"/>
    </source>
</evidence>
<evidence type="ECO:0000313" key="2">
    <source>
        <dbReference type="EMBL" id="MDP2539038.1"/>
    </source>
</evidence>
<reference evidence="1 3" key="3">
    <citation type="journal article" date="2024" name="Syst. Appl. Microbiol.">
        <title>Helicobacter cappadocius sp. nov., from lizards: The first psychrotrophic Helicobacter species.</title>
        <authorList>
            <person name="Aydin F."/>
            <person name="Tarhane S."/>
            <person name="Karakaya E."/>
            <person name="Abay S."/>
            <person name="Kayman T."/>
            <person name="Guran O."/>
            <person name="Bozkurt E."/>
            <person name="Uzum N."/>
            <person name="Avci A."/>
            <person name="Olgun K."/>
            <person name="Jablonski D."/>
            <person name="Guran C."/>
            <person name="Burcin Saticioglu I."/>
        </authorList>
    </citation>
    <scope>NUCLEOTIDE SEQUENCE [LARGE SCALE GENOMIC DNA]</scope>
    <source>
        <strain evidence="1">Faydin-H75</strain>
        <strain evidence="3">faydin-H76</strain>
    </source>
</reference>
<proteinExistence type="predicted"/>
<protein>
    <submittedName>
        <fullName evidence="2">Uncharacterized protein</fullName>
    </submittedName>
</protein>
<sequence>MPNNYITKNGEFITKEDLIIEIQSLLNRLKTSSDSTSLNIEMMKSLDVHSLTSIRDSLLQKCGKEIEFNLQWLHSLKDIKD</sequence>
<dbReference type="EMBL" id="JAUPEV010000004">
    <property type="protein sequence ID" value="MDO7252972.1"/>
    <property type="molecule type" value="Genomic_DNA"/>
</dbReference>
<reference evidence="1" key="2">
    <citation type="submission" date="2023-07" db="EMBL/GenBank/DDBJ databases">
        <authorList>
            <person name="Aydin F."/>
            <person name="Tarhane S."/>
            <person name="Saticioglu I.B."/>
            <person name="Karakaya E."/>
            <person name="Abay S."/>
            <person name="Guran O."/>
            <person name="Bozkurt E."/>
            <person name="Uzum N."/>
            <person name="Olgun K."/>
            <person name="Jablonski D."/>
        </authorList>
    </citation>
    <scope>NUCLEOTIDE SEQUENCE</scope>
    <source>
        <strain evidence="1">Faydin-H75</strain>
    </source>
</reference>